<sequence>MRVELIQRAANVLLDVPDEMHEEIMTLIDAITEDTETQAPDLAGAFGEWCWLVYTVHGDVIEVLDVGCAR</sequence>
<accession>A0A7X1JAQ8</accession>
<proteinExistence type="predicted"/>
<reference evidence="1 2" key="1">
    <citation type="submission" date="2020-08" db="EMBL/GenBank/DDBJ databases">
        <title>Streptomyces sp. PSKA01 genome sequencing and assembly.</title>
        <authorList>
            <person name="Mandal S."/>
            <person name="Maiti P.K."/>
            <person name="Das P."/>
        </authorList>
    </citation>
    <scope>NUCLEOTIDE SEQUENCE [LARGE SCALE GENOMIC DNA]</scope>
    <source>
        <strain evidence="1 2">PSKA01</strain>
    </source>
</reference>
<evidence type="ECO:0000313" key="1">
    <source>
        <dbReference type="EMBL" id="MBC2906799.1"/>
    </source>
</evidence>
<organism evidence="1 2">
    <name type="scientific">Streptomyces cupreus</name>
    <dbReference type="NCBI Taxonomy" id="2759956"/>
    <lineage>
        <taxon>Bacteria</taxon>
        <taxon>Bacillati</taxon>
        <taxon>Actinomycetota</taxon>
        <taxon>Actinomycetes</taxon>
        <taxon>Kitasatosporales</taxon>
        <taxon>Streptomycetaceae</taxon>
        <taxon>Streptomyces</taxon>
    </lineage>
</organism>
<evidence type="ECO:0000313" key="2">
    <source>
        <dbReference type="Proteomes" id="UP000584670"/>
    </source>
</evidence>
<gene>
    <name evidence="1" type="ORF">H4N64_35820</name>
</gene>
<dbReference type="Proteomes" id="UP000584670">
    <property type="component" value="Unassembled WGS sequence"/>
</dbReference>
<dbReference type="RefSeq" id="WP_186286747.1">
    <property type="nucleotide sequence ID" value="NZ_JACMSF010000059.1"/>
</dbReference>
<name>A0A7X1JAQ8_9ACTN</name>
<dbReference type="EMBL" id="JACMSF010000059">
    <property type="protein sequence ID" value="MBC2906799.1"/>
    <property type="molecule type" value="Genomic_DNA"/>
</dbReference>
<comment type="caution">
    <text evidence="1">The sequence shown here is derived from an EMBL/GenBank/DDBJ whole genome shotgun (WGS) entry which is preliminary data.</text>
</comment>
<dbReference type="AlphaFoldDB" id="A0A7X1JAQ8"/>
<keyword evidence="2" id="KW-1185">Reference proteome</keyword>
<protein>
    <submittedName>
        <fullName evidence="1">Uncharacterized protein</fullName>
    </submittedName>
</protein>